<keyword evidence="1" id="KW-0805">Transcription regulation</keyword>
<dbReference type="PANTHER" id="PTHR33204:SF18">
    <property type="entry name" value="TRANSCRIPTIONAL REGULATORY PROTEIN"/>
    <property type="match status" value="1"/>
</dbReference>
<evidence type="ECO:0000256" key="1">
    <source>
        <dbReference type="ARBA" id="ARBA00023015"/>
    </source>
</evidence>
<name>A0AAD0K7D8_9ACTN</name>
<evidence type="ECO:0000256" key="2">
    <source>
        <dbReference type="ARBA" id="ARBA00023125"/>
    </source>
</evidence>
<keyword evidence="2" id="KW-0238">DNA-binding</keyword>
<dbReference type="KEGG" id="gta:BCM27_04495"/>
<dbReference type="GeneID" id="32687003"/>
<evidence type="ECO:0000313" key="6">
    <source>
        <dbReference type="Proteomes" id="UP000247118"/>
    </source>
</evidence>
<evidence type="ECO:0000259" key="4">
    <source>
        <dbReference type="PROSITE" id="PS51118"/>
    </source>
</evidence>
<dbReference type="PANTHER" id="PTHR33204">
    <property type="entry name" value="TRANSCRIPTIONAL REGULATOR, MARR FAMILY"/>
    <property type="match status" value="1"/>
</dbReference>
<feature type="domain" description="HTH hxlR-type" evidence="4">
    <location>
        <begin position="9"/>
        <end position="108"/>
    </location>
</feature>
<protein>
    <submittedName>
        <fullName evidence="5">Transcriptional regulator</fullName>
    </submittedName>
</protein>
<accession>A0AAD0K7D8</accession>
<reference evidence="5 6" key="1">
    <citation type="submission" date="2018-05" db="EMBL/GenBank/DDBJ databases">
        <title>Complete genome sequence of Gordonia terrae NRRL B-16283.</title>
        <authorList>
            <person name="Garlena R.A."/>
            <person name="Russell D.A."/>
            <person name="Hatfull G.F."/>
        </authorList>
    </citation>
    <scope>NUCLEOTIDE SEQUENCE [LARGE SCALE GENOMIC DNA]</scope>
    <source>
        <strain evidence="5 6">NRRL B-16283</strain>
    </source>
</reference>
<dbReference type="InterPro" id="IPR036390">
    <property type="entry name" value="WH_DNA-bd_sf"/>
</dbReference>
<keyword evidence="3" id="KW-0804">Transcription</keyword>
<sequence length="135" mass="15135">MISEPRSECPINRTLEMVGDQWSLLILRDIAMYDRRSFRELLTGSTEGISAPVLSRRLADLTASGFLSKTEVSRGRQGRYSLTQLGLDTIPLLVELGRLGRKIDPTTTDHQDLLEHLEQHMAALYDSHLGARDTA</sequence>
<dbReference type="InterPro" id="IPR036388">
    <property type="entry name" value="WH-like_DNA-bd_sf"/>
</dbReference>
<organism evidence="5 6">
    <name type="scientific">Gordonia terrae</name>
    <dbReference type="NCBI Taxonomy" id="2055"/>
    <lineage>
        <taxon>Bacteria</taxon>
        <taxon>Bacillati</taxon>
        <taxon>Actinomycetota</taxon>
        <taxon>Actinomycetes</taxon>
        <taxon>Mycobacteriales</taxon>
        <taxon>Gordoniaceae</taxon>
        <taxon>Gordonia</taxon>
    </lineage>
</organism>
<gene>
    <name evidence="5" type="ORF">DLJ61_04530</name>
</gene>
<dbReference type="Pfam" id="PF01638">
    <property type="entry name" value="HxlR"/>
    <property type="match status" value="1"/>
</dbReference>
<evidence type="ECO:0000313" key="5">
    <source>
        <dbReference type="EMBL" id="AWO82905.1"/>
    </source>
</evidence>
<dbReference type="GO" id="GO:0003677">
    <property type="term" value="F:DNA binding"/>
    <property type="evidence" value="ECO:0007669"/>
    <property type="project" value="UniProtKB-KW"/>
</dbReference>
<dbReference type="InterPro" id="IPR002577">
    <property type="entry name" value="HTH_HxlR"/>
</dbReference>
<dbReference type="Gene3D" id="1.10.10.10">
    <property type="entry name" value="Winged helix-like DNA-binding domain superfamily/Winged helix DNA-binding domain"/>
    <property type="match status" value="1"/>
</dbReference>
<proteinExistence type="predicted"/>
<dbReference type="RefSeq" id="WP_033204372.1">
    <property type="nucleotide sequence ID" value="NZ_CABEIC010000002.1"/>
</dbReference>
<dbReference type="Proteomes" id="UP000247118">
    <property type="component" value="Chromosome"/>
</dbReference>
<dbReference type="AlphaFoldDB" id="A0AAD0K7D8"/>
<dbReference type="PROSITE" id="PS51118">
    <property type="entry name" value="HTH_HXLR"/>
    <property type="match status" value="1"/>
</dbReference>
<dbReference type="SUPFAM" id="SSF46785">
    <property type="entry name" value="Winged helix' DNA-binding domain"/>
    <property type="match status" value="1"/>
</dbReference>
<dbReference type="EMBL" id="CP029604">
    <property type="protein sequence ID" value="AWO82905.1"/>
    <property type="molecule type" value="Genomic_DNA"/>
</dbReference>
<evidence type="ECO:0000256" key="3">
    <source>
        <dbReference type="ARBA" id="ARBA00023163"/>
    </source>
</evidence>